<evidence type="ECO:0000313" key="3">
    <source>
        <dbReference type="EMBL" id="CAG9137747.1"/>
    </source>
</evidence>
<dbReference type="GO" id="GO:0003676">
    <property type="term" value="F:nucleic acid binding"/>
    <property type="evidence" value="ECO:0007669"/>
    <property type="project" value="InterPro"/>
</dbReference>
<comment type="caution">
    <text evidence="3">The sequence shown here is derived from an EMBL/GenBank/DDBJ whole genome shotgun (WGS) entry which is preliminary data.</text>
</comment>
<dbReference type="PANTHER" id="PTHR47331">
    <property type="entry name" value="PHD-TYPE DOMAIN-CONTAINING PROTEIN"/>
    <property type="match status" value="1"/>
</dbReference>
<dbReference type="Proteomes" id="UP000653454">
    <property type="component" value="Unassembled WGS sequence"/>
</dbReference>
<evidence type="ECO:0000256" key="1">
    <source>
        <dbReference type="SAM" id="MobiDB-lite"/>
    </source>
</evidence>
<dbReference type="Pfam" id="PF05380">
    <property type="entry name" value="Peptidase_A17"/>
    <property type="match status" value="2"/>
</dbReference>
<keyword evidence="4" id="KW-1185">Reference proteome</keyword>
<gene>
    <name evidence="3" type="ORF">PLXY2_LOCUS16000</name>
</gene>
<feature type="domain" description="Integrase catalytic" evidence="2">
    <location>
        <begin position="948"/>
        <end position="1134"/>
    </location>
</feature>
<dbReference type="SUPFAM" id="SSF53098">
    <property type="entry name" value="Ribonuclease H-like"/>
    <property type="match status" value="1"/>
</dbReference>
<dbReference type="GO" id="GO:0015074">
    <property type="term" value="P:DNA integration"/>
    <property type="evidence" value="ECO:0007669"/>
    <property type="project" value="InterPro"/>
</dbReference>
<feature type="compositionally biased region" description="Low complexity" evidence="1">
    <location>
        <begin position="127"/>
        <end position="136"/>
    </location>
</feature>
<dbReference type="PROSITE" id="PS50994">
    <property type="entry name" value="INTEGRASE"/>
    <property type="match status" value="1"/>
</dbReference>
<dbReference type="InterPro" id="IPR040676">
    <property type="entry name" value="DUF5641"/>
</dbReference>
<dbReference type="Pfam" id="PF13650">
    <property type="entry name" value="Asp_protease_2"/>
    <property type="match status" value="1"/>
</dbReference>
<dbReference type="PANTHER" id="PTHR47331:SF1">
    <property type="entry name" value="GAG-LIKE PROTEIN"/>
    <property type="match status" value="1"/>
</dbReference>
<reference evidence="3" key="1">
    <citation type="submission" date="2020-11" db="EMBL/GenBank/DDBJ databases">
        <authorList>
            <person name="Whiteford S."/>
        </authorList>
    </citation>
    <scope>NUCLEOTIDE SEQUENCE</scope>
</reference>
<dbReference type="AlphaFoldDB" id="A0A8S4GDD2"/>
<proteinExistence type="predicted"/>
<dbReference type="Gene3D" id="3.30.420.10">
    <property type="entry name" value="Ribonuclease H-like superfamily/Ribonuclease H"/>
    <property type="match status" value="1"/>
</dbReference>
<dbReference type="Pfam" id="PF17921">
    <property type="entry name" value="Integrase_H2C2"/>
    <property type="match status" value="1"/>
</dbReference>
<dbReference type="InterPro" id="IPR001584">
    <property type="entry name" value="Integrase_cat-core"/>
</dbReference>
<name>A0A8S4GDD2_PLUXY</name>
<dbReference type="InterPro" id="IPR012337">
    <property type="entry name" value="RNaseH-like_sf"/>
</dbReference>
<evidence type="ECO:0000259" key="2">
    <source>
        <dbReference type="PROSITE" id="PS50994"/>
    </source>
</evidence>
<evidence type="ECO:0000313" key="4">
    <source>
        <dbReference type="Proteomes" id="UP000653454"/>
    </source>
</evidence>
<protein>
    <submittedName>
        <fullName evidence="3">(diamondback moth) hypothetical protein</fullName>
    </submittedName>
</protein>
<dbReference type="EMBL" id="CAJHNJ030000402">
    <property type="protein sequence ID" value="CAG9137747.1"/>
    <property type="molecule type" value="Genomic_DNA"/>
</dbReference>
<sequence length="1251" mass="140925">MSTPRDLPSFSGDPMEWLHFKQALEESTSLCSFSEKENLWRLPVLIPRWSDYSFPLIKDAAPGRTHLEILAEFLRDEAVKITSTANLSVLCPRSDKYKNTDHSATRPYTVASSHVTIASSVPRPPATRRAAAAPTTGLLHYDAAGSSEPRRDTAATTSRTPASSEADLEDPPAAQTVAHVGTRSCKVLLKVVPVRIHGPNGAYDTSALLDDGSTISLVSEELAARAGLRGRPDTVHVRGAWTHNEMVFKSNIVQVSLSGVNNVMHSITARTCKQLNLPLVCPWCGAGAAAARGRERGAGHFLTDSGDHDVARELRDIYDEVRRGFSIDALGVSTKPRPNSDDESARRQLEESATLKDGRWFVSLPWKDKSCKMPTESYATALNRLKSVEKKMAANKDFATRYILDSLPPATLSTAAIRFKIDKQSLGERTLGLIWYPSEDLLGFDVSLKRIPDDILTGKQRPTKRILLRVVMSIFDVFGILAPFTIQGKIMLQDTWRSNIGWDDAITDNTFEKWVQWVELLKTIEKVRIPRCYSSIFPVLTDTGSVTSAAMTSPQLTRPRSASDAATPSVGNYNNFKELQLHVFCDASTQAMCAVAYFRWIDCHGNVSVAFVSSRCRVAPVQPASVPRLELQAALLAARLADTLIKEHRLNVTKRFFWCDASVVLHWINNDARNYKTFVANRLGEIDELTEINEWRYIPTKLNVADLATRDSFDNDTFMSKWCHGPEFLRAHESSWPQQTIVYSQLDKNIECVTVVRDYSPVVLPVPDPERFSSWLRLKRATANVLKFIGRCRRQAADIDCELMEEAERLLIKHAQSQSFSEELANLKEGKSISKKSRLLTLSPYLDEHGVLRSGGRIDAADAPPGTKRPVILDGRHYVARLIVLSYHLRLAHGSQETVVNELKQRYWVIKIRPTVKSVATRCIICRMRRCTPQVPRMGDLPEARMAHHLRPFTHCGLHLFGPMEVTVGRRREKRYGVLFTCLTVRAVHLELVPSLTSDSLIMSLRRMAARRGWPHFIYSDNGTNLRGADNELKKSIRDIDQESLKLDGVNNEMEWKFIPLVSPHWGGVWERLVRSVKTSLKVILKERAPKEETLGTLMAEVENMVNGRPLTHVSVEPGSTEGLTPNHFLLGSSSNLPVIGAFEEFDLNLRKQWKAQLLADMYWRRWVREVLPELIPRRKWNEEQARQLQVGDLVYLIEPDAPRNVWRKGLVETVLPGNDGRVRLVEVRTQSGRWKRPVTRVARIPIGKEC</sequence>
<organism evidence="3 4">
    <name type="scientific">Plutella xylostella</name>
    <name type="common">Diamondback moth</name>
    <name type="synonym">Plutella maculipennis</name>
    <dbReference type="NCBI Taxonomy" id="51655"/>
    <lineage>
        <taxon>Eukaryota</taxon>
        <taxon>Metazoa</taxon>
        <taxon>Ecdysozoa</taxon>
        <taxon>Arthropoda</taxon>
        <taxon>Hexapoda</taxon>
        <taxon>Insecta</taxon>
        <taxon>Pterygota</taxon>
        <taxon>Neoptera</taxon>
        <taxon>Endopterygota</taxon>
        <taxon>Lepidoptera</taxon>
        <taxon>Glossata</taxon>
        <taxon>Ditrysia</taxon>
        <taxon>Yponomeutoidea</taxon>
        <taxon>Plutellidae</taxon>
        <taxon>Plutella</taxon>
    </lineage>
</organism>
<dbReference type="InterPro" id="IPR036397">
    <property type="entry name" value="RNaseH_sf"/>
</dbReference>
<feature type="compositionally biased region" description="Low complexity" evidence="1">
    <location>
        <begin position="154"/>
        <end position="164"/>
    </location>
</feature>
<feature type="region of interest" description="Disordered" evidence="1">
    <location>
        <begin position="120"/>
        <end position="173"/>
    </location>
</feature>
<dbReference type="InterPro" id="IPR041588">
    <property type="entry name" value="Integrase_H2C2"/>
</dbReference>
<dbReference type="InterPro" id="IPR008042">
    <property type="entry name" value="Retrotrans_Pao"/>
</dbReference>
<dbReference type="Pfam" id="PF18701">
    <property type="entry name" value="DUF5641"/>
    <property type="match status" value="1"/>
</dbReference>
<accession>A0A8S4GDD2</accession>